<evidence type="ECO:0000313" key="1">
    <source>
        <dbReference type="EMBL" id="CRK84472.1"/>
    </source>
</evidence>
<dbReference type="OrthoDB" id="1653053at2"/>
<name>A0A0U1P2X0_9BACI</name>
<dbReference type="RefSeq" id="WP_090638243.1">
    <property type="nucleotide sequence ID" value="NZ_CVRB01000004.1"/>
</dbReference>
<dbReference type="Pfam" id="PF10957">
    <property type="entry name" value="Spore_Cse60"/>
    <property type="match status" value="1"/>
</dbReference>
<sequence>MIQVKLFDREHEKDLEKEMNYFLKGLDEKKLLDIKYNVAAMTEEDEVEQIYCFSAMIIYRA</sequence>
<reference evidence="2" key="1">
    <citation type="submission" date="2015-05" db="EMBL/GenBank/DDBJ databases">
        <authorList>
            <person name="Urmite Genomes"/>
        </authorList>
    </citation>
    <scope>NUCLEOTIDE SEQUENCE [LARGE SCALE GENOMIC DNA]</scope>
    <source>
        <strain evidence="2">LF1</strain>
    </source>
</reference>
<proteinExistence type="predicted"/>
<dbReference type="EMBL" id="CVRB01000004">
    <property type="protein sequence ID" value="CRK84472.1"/>
    <property type="molecule type" value="Genomic_DNA"/>
</dbReference>
<dbReference type="Proteomes" id="UP000199087">
    <property type="component" value="Unassembled WGS sequence"/>
</dbReference>
<accession>A0A0U1P2X0</accession>
<gene>
    <name evidence="1" type="ORF">BN000_04485</name>
</gene>
<evidence type="ECO:0000313" key="2">
    <source>
        <dbReference type="Proteomes" id="UP000199087"/>
    </source>
</evidence>
<organism evidence="1 2">
    <name type="scientific">Neobacillus massiliamazoniensis</name>
    <dbReference type="NCBI Taxonomy" id="1499688"/>
    <lineage>
        <taxon>Bacteria</taxon>
        <taxon>Bacillati</taxon>
        <taxon>Bacillota</taxon>
        <taxon>Bacilli</taxon>
        <taxon>Bacillales</taxon>
        <taxon>Bacillaceae</taxon>
        <taxon>Neobacillus</taxon>
    </lineage>
</organism>
<protein>
    <submittedName>
        <fullName evidence="1">Protein YteV</fullName>
    </submittedName>
</protein>
<dbReference type="InterPro" id="IPR020296">
    <property type="entry name" value="Spore_Cse60"/>
</dbReference>
<dbReference type="STRING" id="1499688.BN000_04485"/>
<dbReference type="AlphaFoldDB" id="A0A0U1P2X0"/>
<keyword evidence="2" id="KW-1185">Reference proteome</keyword>